<dbReference type="InterPro" id="IPR051309">
    <property type="entry name" value="ABCF_ATPase"/>
</dbReference>
<dbReference type="Pfam" id="PF00005">
    <property type="entry name" value="ABC_tran"/>
    <property type="match status" value="2"/>
</dbReference>
<dbReference type="CDD" id="cd03221">
    <property type="entry name" value="ABCF_EF-3"/>
    <property type="match status" value="2"/>
</dbReference>
<keyword evidence="3" id="KW-0175">Coiled coil</keyword>
<protein>
    <submittedName>
        <fullName evidence="6">ABC transporter, ATP-binding protein</fullName>
    </submittedName>
</protein>
<dbReference type="PANTHER" id="PTHR42855">
    <property type="entry name" value="ABC TRANSPORTER ATP-BINDING SUBUNIT"/>
    <property type="match status" value="1"/>
</dbReference>
<dbReference type="InterPro" id="IPR037118">
    <property type="entry name" value="Val-tRNA_synth_C_sf"/>
</dbReference>
<feature type="domain" description="ABC transporter" evidence="5">
    <location>
        <begin position="5"/>
        <end position="249"/>
    </location>
</feature>
<dbReference type="InterPro" id="IPR032781">
    <property type="entry name" value="ABC_tran_Xtn"/>
</dbReference>
<accession>J9GQQ2</accession>
<evidence type="ECO:0000256" key="2">
    <source>
        <dbReference type="ARBA" id="ARBA00022840"/>
    </source>
</evidence>
<keyword evidence="1" id="KW-0547">Nucleotide-binding</keyword>
<organism evidence="6">
    <name type="scientific">gut metagenome</name>
    <dbReference type="NCBI Taxonomy" id="749906"/>
    <lineage>
        <taxon>unclassified sequences</taxon>
        <taxon>metagenomes</taxon>
        <taxon>organismal metagenomes</taxon>
    </lineage>
</organism>
<evidence type="ECO:0000259" key="5">
    <source>
        <dbReference type="PROSITE" id="PS50893"/>
    </source>
</evidence>
<dbReference type="PROSITE" id="PS00211">
    <property type="entry name" value="ABC_TRANSPORTER_1"/>
    <property type="match status" value="2"/>
</dbReference>
<dbReference type="InterPro" id="IPR027417">
    <property type="entry name" value="P-loop_NTPase"/>
</dbReference>
<dbReference type="Pfam" id="PF12848">
    <property type="entry name" value="ABC_tran_Xtn"/>
    <property type="match status" value="1"/>
</dbReference>
<name>J9GQQ2_9ZZZZ</name>
<dbReference type="SUPFAM" id="SSF52540">
    <property type="entry name" value="P-loop containing nucleoside triphosphate hydrolases"/>
    <property type="match status" value="2"/>
</dbReference>
<gene>
    <name evidence="6" type="ORF">EVA_00687</name>
</gene>
<dbReference type="AlphaFoldDB" id="J9GQQ2"/>
<proteinExistence type="predicted"/>
<dbReference type="InterPro" id="IPR003593">
    <property type="entry name" value="AAA+_ATPase"/>
</dbReference>
<keyword evidence="2 6" id="KW-0067">ATP-binding</keyword>
<dbReference type="InterPro" id="IPR017871">
    <property type="entry name" value="ABC_transporter-like_CS"/>
</dbReference>
<dbReference type="NCBIfam" id="NF000355">
    <property type="entry name" value="ribo_prot_ABC_F"/>
    <property type="match status" value="1"/>
</dbReference>
<evidence type="ECO:0000256" key="3">
    <source>
        <dbReference type="SAM" id="Coils"/>
    </source>
</evidence>
<evidence type="ECO:0000256" key="4">
    <source>
        <dbReference type="SAM" id="MobiDB-lite"/>
    </source>
</evidence>
<dbReference type="PANTHER" id="PTHR42855:SF1">
    <property type="entry name" value="ABC TRANSPORTER DOMAIN-CONTAINING PROTEIN"/>
    <property type="match status" value="1"/>
</dbReference>
<dbReference type="FunFam" id="3.40.50.300:FF:000011">
    <property type="entry name" value="Putative ABC transporter ATP-binding component"/>
    <property type="match status" value="1"/>
</dbReference>
<dbReference type="InterPro" id="IPR032524">
    <property type="entry name" value="ABC_tran_C"/>
</dbReference>
<feature type="region of interest" description="Disordered" evidence="4">
    <location>
        <begin position="543"/>
        <end position="564"/>
    </location>
</feature>
<evidence type="ECO:0000256" key="1">
    <source>
        <dbReference type="ARBA" id="ARBA00022741"/>
    </source>
</evidence>
<dbReference type="Gene3D" id="3.40.50.300">
    <property type="entry name" value="P-loop containing nucleotide triphosphate hydrolases"/>
    <property type="match status" value="2"/>
</dbReference>
<sequence>MTPLLDIQHLTKRFGALELFKDISFSVGEGQKVGLIARNGAGKSTLLNILSGHEDYDEGCIITRRDARIAILEQAPAFRPDMTVIDACFERADGALSTLISQYERCLGTPGNPGLAELIDEMERREAWDFELRAKQILSKLQIHHFLQPVGELSGGQLKRVALANVLLADPDLLILDEPTNHLDLEMIEWLENYLQRTTKALLMVTHDRYFLDHVCQDILEMDDLSLYHYTGNYEYYLEKRDQRIAVTNANIAKANNLYRKELDWMRRMPCARGTKARYRKEAFYELEQRARQRREERAARLEVKSVYIGSKIFEAEYVCKSFPVPLETNSTGQKVILKDFYYNFSRFEKMGIVGGNGTGKSTFIKLLLGLEAPDSGRFNVGETVRFGYFSQEGMQFDERDKVIDAVRKHAEYIDLGGGRHLTATQFLTHFLFPPARQQDYIYKLSGGEKRRLQLCTVLMKNPNFLVLDEPTNDLDIATLQILEEYLQDFHGCVIVVSHDRYFMDRVVDHLLVFKGEGEIDDFPGNYSEYREWKSLRDHEEQEAAEQAQKQASKAPKQKTWGGEKKRRLTFKEKQEMQQLEQDIEALEAEKSEIEAALCSGTLKVDELTEKSKRLPLLVEELDEKSMRWLELSEIE</sequence>
<dbReference type="PROSITE" id="PS50893">
    <property type="entry name" value="ABC_TRANSPORTER_2"/>
    <property type="match status" value="2"/>
</dbReference>
<dbReference type="GO" id="GO:0003677">
    <property type="term" value="F:DNA binding"/>
    <property type="evidence" value="ECO:0007669"/>
    <property type="project" value="InterPro"/>
</dbReference>
<dbReference type="InterPro" id="IPR003439">
    <property type="entry name" value="ABC_transporter-like_ATP-bd"/>
</dbReference>
<dbReference type="Gene3D" id="1.10.287.380">
    <property type="entry name" value="Valyl-tRNA synthetase, C-terminal domain"/>
    <property type="match status" value="1"/>
</dbReference>
<feature type="compositionally biased region" description="Low complexity" evidence="4">
    <location>
        <begin position="545"/>
        <end position="559"/>
    </location>
</feature>
<dbReference type="GO" id="GO:0016887">
    <property type="term" value="F:ATP hydrolysis activity"/>
    <property type="evidence" value="ECO:0007669"/>
    <property type="project" value="InterPro"/>
</dbReference>
<feature type="coiled-coil region" evidence="3">
    <location>
        <begin position="570"/>
        <end position="597"/>
    </location>
</feature>
<dbReference type="EMBL" id="AMCI01000131">
    <property type="protein sequence ID" value="EJX10677.1"/>
    <property type="molecule type" value="Genomic_DNA"/>
</dbReference>
<feature type="domain" description="ABC transporter" evidence="5">
    <location>
        <begin position="314"/>
        <end position="536"/>
    </location>
</feature>
<comment type="caution">
    <text evidence="6">The sequence shown here is derived from an EMBL/GenBank/DDBJ whole genome shotgun (WGS) entry which is preliminary data.</text>
</comment>
<dbReference type="SMART" id="SM00382">
    <property type="entry name" value="AAA"/>
    <property type="match status" value="2"/>
</dbReference>
<dbReference type="GO" id="GO:0005524">
    <property type="term" value="F:ATP binding"/>
    <property type="evidence" value="ECO:0007669"/>
    <property type="project" value="UniProtKB-KW"/>
</dbReference>
<reference evidence="6" key="1">
    <citation type="journal article" date="2012" name="PLoS ONE">
        <title>Gene sets for utilization of primary and secondary nutrition supplies in the distal gut of endangered iberian lynx.</title>
        <authorList>
            <person name="Alcaide M."/>
            <person name="Messina E."/>
            <person name="Richter M."/>
            <person name="Bargiela R."/>
            <person name="Peplies J."/>
            <person name="Huws S.A."/>
            <person name="Newbold C.J."/>
            <person name="Golyshin P.N."/>
            <person name="Simon M.A."/>
            <person name="Lopez G."/>
            <person name="Yakimov M.M."/>
            <person name="Ferrer M."/>
        </authorList>
    </citation>
    <scope>NUCLEOTIDE SEQUENCE</scope>
</reference>
<dbReference type="Pfam" id="PF16326">
    <property type="entry name" value="ABC_tran_CTD"/>
    <property type="match status" value="1"/>
</dbReference>
<evidence type="ECO:0000313" key="6">
    <source>
        <dbReference type="EMBL" id="EJX10677.1"/>
    </source>
</evidence>